<gene>
    <name evidence="3" type="ORF">HCDG_06307</name>
</gene>
<name>C6HJC6_AJECH</name>
<reference evidence="4" key="1">
    <citation type="submission" date="2009-05" db="EMBL/GenBank/DDBJ databases">
        <title>The genome sequence of Ajellomyces capsulatus strain H143.</title>
        <authorList>
            <person name="Champion M."/>
            <person name="Cuomo C.A."/>
            <person name="Ma L.-J."/>
            <person name="Henn M.R."/>
            <person name="Sil A."/>
            <person name="Goldman B."/>
            <person name="Young S.K."/>
            <person name="Kodira C.D."/>
            <person name="Zeng Q."/>
            <person name="Koehrsen M."/>
            <person name="Alvarado L."/>
            <person name="Berlin A.M."/>
            <person name="Borenstein D."/>
            <person name="Chen Z."/>
            <person name="Engels R."/>
            <person name="Freedman E."/>
            <person name="Gellesch M."/>
            <person name="Goldberg J."/>
            <person name="Griggs A."/>
            <person name="Gujja S."/>
            <person name="Heiman D.I."/>
            <person name="Hepburn T.A."/>
            <person name="Howarth C."/>
            <person name="Jen D."/>
            <person name="Larson L."/>
            <person name="Lewis B."/>
            <person name="Mehta T."/>
            <person name="Park D."/>
            <person name="Pearson M."/>
            <person name="Roberts A."/>
            <person name="Saif S."/>
            <person name="Shea T.D."/>
            <person name="Shenoy N."/>
            <person name="Sisk P."/>
            <person name="Stolte C."/>
            <person name="Sykes S."/>
            <person name="Walk T."/>
            <person name="White J."/>
            <person name="Yandava C."/>
            <person name="Klein B."/>
            <person name="McEwen J.G."/>
            <person name="Puccia R."/>
            <person name="Goldman G.H."/>
            <person name="Felipe M.S."/>
            <person name="Nino-Vega G."/>
            <person name="San-Blas G."/>
            <person name="Taylor J.W."/>
            <person name="Mendoza L."/>
            <person name="Galagan J.E."/>
            <person name="Nusbaum C."/>
            <person name="Birren B.W."/>
        </authorList>
    </citation>
    <scope>NUCLEOTIDE SEQUENCE [LARGE SCALE GENOMIC DNA]</scope>
    <source>
        <strain evidence="4">H143</strain>
    </source>
</reference>
<accession>C6HJC6</accession>
<organism evidence="3 4">
    <name type="scientific">Ajellomyces capsulatus (strain H143)</name>
    <name type="common">Darling's disease fungus</name>
    <name type="synonym">Histoplasma capsulatum</name>
    <dbReference type="NCBI Taxonomy" id="544712"/>
    <lineage>
        <taxon>Eukaryota</taxon>
        <taxon>Fungi</taxon>
        <taxon>Dikarya</taxon>
        <taxon>Ascomycota</taxon>
        <taxon>Pezizomycotina</taxon>
        <taxon>Eurotiomycetes</taxon>
        <taxon>Eurotiomycetidae</taxon>
        <taxon>Onygenales</taxon>
        <taxon>Ajellomycetaceae</taxon>
        <taxon>Histoplasma</taxon>
    </lineage>
</organism>
<dbReference type="AlphaFoldDB" id="C6HJC6"/>
<dbReference type="STRING" id="544712.C6HJC6"/>
<dbReference type="EMBL" id="GG692429">
    <property type="protein sequence ID" value="EER39202.1"/>
    <property type="molecule type" value="Genomic_DNA"/>
</dbReference>
<sequence length="167" mass="18042">MSSQPATINPTTIPNPDFSSATVTTDSEKPKSASSNGVSMFSRPVATPLSSKEGSGTGTPTTGFQRHPLVNKQLDMVIRTPGRQPSPQPTHLGIPGGTHRVLSEEGPGYVAAKFEGKKKQMEAVMDQLEEKGFIPFEFVSSETNWFYNMLGIDDMYFQTETVDAIAG</sequence>
<dbReference type="HOGENOM" id="CLU_1594073_0_0_1"/>
<evidence type="ECO:0000313" key="3">
    <source>
        <dbReference type="EMBL" id="EER39202.1"/>
    </source>
</evidence>
<evidence type="ECO:0000256" key="1">
    <source>
        <dbReference type="SAM" id="MobiDB-lite"/>
    </source>
</evidence>
<dbReference type="VEuPathDB" id="FungiDB:HCDG_06307"/>
<protein>
    <recommendedName>
        <fullName evidence="2">NAD-dependent glutamate dehydrogenase N-terminal domain-containing protein</fullName>
    </recommendedName>
</protein>
<evidence type="ECO:0000259" key="2">
    <source>
        <dbReference type="Pfam" id="PF23147"/>
    </source>
</evidence>
<feature type="domain" description="NAD-dependent glutamate dehydrogenase N-terminal" evidence="2">
    <location>
        <begin position="114"/>
        <end position="166"/>
    </location>
</feature>
<evidence type="ECO:0000313" key="4">
    <source>
        <dbReference type="Proteomes" id="UP000002624"/>
    </source>
</evidence>
<dbReference type="Pfam" id="PF23147">
    <property type="entry name" value="GDH2_N"/>
    <property type="match status" value="1"/>
</dbReference>
<feature type="region of interest" description="Disordered" evidence="1">
    <location>
        <begin position="1"/>
        <end position="70"/>
    </location>
</feature>
<dbReference type="Proteomes" id="UP000002624">
    <property type="component" value="Unassembled WGS sequence"/>
</dbReference>
<feature type="compositionally biased region" description="Polar residues" evidence="1">
    <location>
        <begin position="48"/>
        <end position="64"/>
    </location>
</feature>
<dbReference type="InterPro" id="IPR055480">
    <property type="entry name" value="NAD-GDH_N"/>
</dbReference>
<proteinExistence type="predicted"/>
<feature type="compositionally biased region" description="Low complexity" evidence="1">
    <location>
        <begin position="7"/>
        <end position="16"/>
    </location>
</feature>